<evidence type="ECO:0000256" key="1">
    <source>
        <dbReference type="ARBA" id="ARBA00004496"/>
    </source>
</evidence>
<keyword evidence="6 13" id="KW-0863">Zinc-finger</keyword>
<dbReference type="Pfam" id="PF17848">
    <property type="entry name" value="Zn_ribbon_ACC"/>
    <property type="match status" value="1"/>
</dbReference>
<keyword evidence="13" id="KW-0963">Cytoplasm</keyword>
<dbReference type="PANTHER" id="PTHR42995">
    <property type="entry name" value="ACETYL-COENZYME A CARBOXYLASE CARBOXYL TRANSFERASE SUBUNIT BETA, CHLOROPLASTIC"/>
    <property type="match status" value="1"/>
</dbReference>
<dbReference type="Gene3D" id="3.90.226.10">
    <property type="entry name" value="2-enoyl-CoA Hydratase, Chain A, domain 1"/>
    <property type="match status" value="1"/>
</dbReference>
<dbReference type="InterPro" id="IPR029045">
    <property type="entry name" value="ClpP/crotonase-like_dom_sf"/>
</dbReference>
<evidence type="ECO:0000256" key="2">
    <source>
        <dbReference type="ARBA" id="ARBA00022516"/>
    </source>
</evidence>
<evidence type="ECO:0000256" key="10">
    <source>
        <dbReference type="ARBA" id="ARBA00023098"/>
    </source>
</evidence>
<keyword evidence="7 13" id="KW-0276">Fatty acid metabolism</keyword>
<keyword evidence="11 13" id="KW-0275">Fatty acid biosynthesis</keyword>
<comment type="subunit">
    <text evidence="13">Acetyl-CoA carboxylase is a heterohexamer composed of biotin carboxyl carrier protein (AccB), biotin carboxylase (AccC) and two subunits each of ACCase subunit alpha (AccA) and ACCase subunit beta (AccD).</text>
</comment>
<feature type="binding site" evidence="13">
    <location>
        <position position="32"/>
    </location>
    <ligand>
        <name>Zn(2+)</name>
        <dbReference type="ChEBI" id="CHEBI:29105"/>
    </ligand>
</feature>
<evidence type="ECO:0000256" key="7">
    <source>
        <dbReference type="ARBA" id="ARBA00022832"/>
    </source>
</evidence>
<dbReference type="SUPFAM" id="SSF52096">
    <property type="entry name" value="ClpP/crotonase"/>
    <property type="match status" value="1"/>
</dbReference>
<feature type="binding site" evidence="13">
    <location>
        <position position="51"/>
    </location>
    <ligand>
        <name>Zn(2+)</name>
        <dbReference type="ChEBI" id="CHEBI:29105"/>
    </ligand>
</feature>
<evidence type="ECO:0000256" key="4">
    <source>
        <dbReference type="ARBA" id="ARBA00022723"/>
    </source>
</evidence>
<evidence type="ECO:0000256" key="5">
    <source>
        <dbReference type="ARBA" id="ARBA00022741"/>
    </source>
</evidence>
<name>A0ABU5MXY2_9BACT</name>
<evidence type="ECO:0000256" key="6">
    <source>
        <dbReference type="ARBA" id="ARBA00022771"/>
    </source>
</evidence>
<evidence type="ECO:0000256" key="11">
    <source>
        <dbReference type="ARBA" id="ARBA00023160"/>
    </source>
</evidence>
<comment type="cofactor">
    <cofactor evidence="13">
        <name>Zn(2+)</name>
        <dbReference type="ChEBI" id="CHEBI:29105"/>
    </cofactor>
    <text evidence="13">Binds 1 zinc ion per subunit.</text>
</comment>
<evidence type="ECO:0000256" key="3">
    <source>
        <dbReference type="ARBA" id="ARBA00022679"/>
    </source>
</evidence>
<dbReference type="InterPro" id="IPR041010">
    <property type="entry name" value="Znf-ACC"/>
</dbReference>
<feature type="domain" description="CoA carboxyltransferase N-terminal" evidence="14">
    <location>
        <begin position="25"/>
        <end position="282"/>
    </location>
</feature>
<accession>A0ABU5MXY2</accession>
<keyword evidence="3 13" id="KW-0808">Transferase</keyword>
<dbReference type="GO" id="GO:0003989">
    <property type="term" value="F:acetyl-CoA carboxylase activity"/>
    <property type="evidence" value="ECO:0007669"/>
    <property type="project" value="UniProtKB-EC"/>
</dbReference>
<keyword evidence="9 13" id="KW-0067">ATP-binding</keyword>
<dbReference type="HAMAP" id="MF_01395">
    <property type="entry name" value="AcetylCoA_CT_beta"/>
    <property type="match status" value="1"/>
</dbReference>
<comment type="caution">
    <text evidence="15">The sequence shown here is derived from an EMBL/GenBank/DDBJ whole genome shotgun (WGS) entry which is preliminary data.</text>
</comment>
<reference evidence="15 16" key="1">
    <citation type="journal article" date="2024" name="Appl. Environ. Microbiol.">
        <title>Pontiella agarivorans sp. nov., a novel marine anaerobic bacterium capable of degrading macroalgal polysaccharides and fixing nitrogen.</title>
        <authorList>
            <person name="Liu N."/>
            <person name="Kivenson V."/>
            <person name="Peng X."/>
            <person name="Cui Z."/>
            <person name="Lankiewicz T.S."/>
            <person name="Gosselin K.M."/>
            <person name="English C.J."/>
            <person name="Blair E.M."/>
            <person name="O'Malley M.A."/>
            <person name="Valentine D.L."/>
        </authorList>
    </citation>
    <scope>NUCLEOTIDE SEQUENCE [LARGE SCALE GENOMIC DNA]</scope>
    <source>
        <strain evidence="15 16">NLcol2</strain>
    </source>
</reference>
<keyword evidence="16" id="KW-1185">Reference proteome</keyword>
<sequence>MALFGGSKKNYSTITVKKRDVPDGLWMKCPSCGEIVYKEEVTANLEVCIKCGHHFTLPRQARIELLSDEGTFTEWAGGIKSVDTLGFTGKLSYIDKLEANQKKSGWDDAVTVGGCTLDGREIGLGVMDFSFLGASMGSVVGERITYLIERCTKEERPVLLVCASGGARMYEGLLSLMQMAKTSAALARHAKAKLPFIPILTHPTMAGVMASFATLGDLIVAEPEALIGFAGPRVIKETIQQDLPEGFQRSEFLQDHGLIDKVIPRSEMREQMSLILDYLCDD</sequence>
<comment type="similarity">
    <text evidence="13">Belongs to the AccD/PCCB family.</text>
</comment>
<feature type="binding site" evidence="13">
    <location>
        <position position="48"/>
    </location>
    <ligand>
        <name>Zn(2+)</name>
        <dbReference type="ChEBI" id="CHEBI:29105"/>
    </ligand>
</feature>
<feature type="binding site" evidence="13">
    <location>
        <position position="29"/>
    </location>
    <ligand>
        <name>Zn(2+)</name>
        <dbReference type="ChEBI" id="CHEBI:29105"/>
    </ligand>
</feature>
<evidence type="ECO:0000259" key="14">
    <source>
        <dbReference type="PROSITE" id="PS50980"/>
    </source>
</evidence>
<organism evidence="15 16">
    <name type="scientific">Pontiella agarivorans</name>
    <dbReference type="NCBI Taxonomy" id="3038953"/>
    <lineage>
        <taxon>Bacteria</taxon>
        <taxon>Pseudomonadati</taxon>
        <taxon>Kiritimatiellota</taxon>
        <taxon>Kiritimatiellia</taxon>
        <taxon>Kiritimatiellales</taxon>
        <taxon>Pontiellaceae</taxon>
        <taxon>Pontiella</taxon>
    </lineage>
</organism>
<dbReference type="RefSeq" id="WP_322608837.1">
    <property type="nucleotide sequence ID" value="NZ_JARVCO010000010.1"/>
</dbReference>
<feature type="zinc finger region" description="C4-type" evidence="13">
    <location>
        <begin position="29"/>
        <end position="51"/>
    </location>
</feature>
<protein>
    <recommendedName>
        <fullName evidence="13">Acetyl-coenzyme A carboxylase carboxyl transferase subunit beta</fullName>
        <shortName evidence="13">ACCase subunit beta</shortName>
        <shortName evidence="13">Acetyl-CoA carboxylase carboxyltransferase subunit beta</shortName>
        <ecNumber evidence="13">2.1.3.15</ecNumber>
    </recommendedName>
</protein>
<dbReference type="PRINTS" id="PR01070">
    <property type="entry name" value="ACCCTRFRASEB"/>
</dbReference>
<proteinExistence type="inferred from homology"/>
<evidence type="ECO:0000313" key="16">
    <source>
        <dbReference type="Proteomes" id="UP001290861"/>
    </source>
</evidence>
<keyword evidence="5 13" id="KW-0547">Nucleotide-binding</keyword>
<dbReference type="Pfam" id="PF01039">
    <property type="entry name" value="Carboxyl_trans"/>
    <property type="match status" value="1"/>
</dbReference>
<evidence type="ECO:0000256" key="12">
    <source>
        <dbReference type="ARBA" id="ARBA00025280"/>
    </source>
</evidence>
<comment type="pathway">
    <text evidence="13">Lipid metabolism; malonyl-CoA biosynthesis; malonyl-CoA from acetyl-CoA: step 1/1.</text>
</comment>
<comment type="subcellular location">
    <subcellularLocation>
        <location evidence="1 13">Cytoplasm</location>
    </subcellularLocation>
</comment>
<evidence type="ECO:0000256" key="13">
    <source>
        <dbReference type="HAMAP-Rule" id="MF_01395"/>
    </source>
</evidence>
<evidence type="ECO:0000256" key="8">
    <source>
        <dbReference type="ARBA" id="ARBA00022833"/>
    </source>
</evidence>
<comment type="function">
    <text evidence="12 13">Component of the acetyl coenzyme A carboxylase (ACC) complex. Biotin carboxylase (BC) catalyzes the carboxylation of biotin on its carrier protein (BCCP) and then the CO(2) group is transferred by the transcarboxylase to acetyl-CoA to form malonyl-CoA.</text>
</comment>
<dbReference type="NCBIfam" id="TIGR00515">
    <property type="entry name" value="accD"/>
    <property type="match status" value="1"/>
</dbReference>
<keyword evidence="2 13" id="KW-0444">Lipid biosynthesis</keyword>
<evidence type="ECO:0000256" key="9">
    <source>
        <dbReference type="ARBA" id="ARBA00022840"/>
    </source>
</evidence>
<dbReference type="InterPro" id="IPR011762">
    <property type="entry name" value="COA_CT_N"/>
</dbReference>
<dbReference type="EMBL" id="JARVCO010000010">
    <property type="protein sequence ID" value="MDZ8119047.1"/>
    <property type="molecule type" value="Genomic_DNA"/>
</dbReference>
<keyword evidence="15" id="KW-0436">Ligase</keyword>
<comment type="catalytic activity">
    <reaction evidence="13">
        <text>N(6)-carboxybiotinyl-L-lysyl-[protein] + acetyl-CoA = N(6)-biotinyl-L-lysyl-[protein] + malonyl-CoA</text>
        <dbReference type="Rhea" id="RHEA:54728"/>
        <dbReference type="Rhea" id="RHEA-COMP:10505"/>
        <dbReference type="Rhea" id="RHEA-COMP:10506"/>
        <dbReference type="ChEBI" id="CHEBI:57288"/>
        <dbReference type="ChEBI" id="CHEBI:57384"/>
        <dbReference type="ChEBI" id="CHEBI:83144"/>
        <dbReference type="ChEBI" id="CHEBI:83145"/>
        <dbReference type="EC" id="2.1.3.15"/>
    </reaction>
</comment>
<dbReference type="EC" id="2.1.3.15" evidence="13"/>
<dbReference type="InterPro" id="IPR034733">
    <property type="entry name" value="AcCoA_carboxyl_beta"/>
</dbReference>
<keyword evidence="8 13" id="KW-0862">Zinc</keyword>
<evidence type="ECO:0000313" key="15">
    <source>
        <dbReference type="EMBL" id="MDZ8119047.1"/>
    </source>
</evidence>
<dbReference type="Proteomes" id="UP001290861">
    <property type="component" value="Unassembled WGS sequence"/>
</dbReference>
<gene>
    <name evidence="13 15" type="primary">accD</name>
    <name evidence="15" type="ORF">P9H32_10460</name>
</gene>
<keyword evidence="10 13" id="KW-0443">Lipid metabolism</keyword>
<dbReference type="InterPro" id="IPR000438">
    <property type="entry name" value="Acetyl_CoA_COase_Trfase_b_su"/>
</dbReference>
<keyword evidence="4 13" id="KW-0479">Metal-binding</keyword>
<dbReference type="PANTHER" id="PTHR42995:SF5">
    <property type="entry name" value="ACETYL-COENZYME A CARBOXYLASE CARBOXYL TRANSFERASE SUBUNIT BETA, CHLOROPLASTIC"/>
    <property type="match status" value="1"/>
</dbReference>
<dbReference type="PROSITE" id="PS50980">
    <property type="entry name" value="COA_CT_NTER"/>
    <property type="match status" value="1"/>
</dbReference>